<evidence type="ECO:0000313" key="1">
    <source>
        <dbReference type="EMBL" id="VDO00367.1"/>
    </source>
</evidence>
<protein>
    <submittedName>
        <fullName evidence="1 3">Uncharacterized protein</fullName>
    </submittedName>
</protein>
<dbReference type="EMBL" id="UZAE01003224">
    <property type="protein sequence ID" value="VDO00367.1"/>
    <property type="molecule type" value="Genomic_DNA"/>
</dbReference>
<proteinExistence type="predicted"/>
<dbReference type="OrthoDB" id="6246792at2759"/>
<dbReference type="AlphaFoldDB" id="A0A0R3TBS0"/>
<dbReference type="WBParaSite" id="HNAJ_0000450901-mRNA-1">
    <property type="protein sequence ID" value="HNAJ_0000450901-mRNA-1"/>
    <property type="gene ID" value="HNAJ_0000450901"/>
</dbReference>
<evidence type="ECO:0000313" key="2">
    <source>
        <dbReference type="Proteomes" id="UP000278807"/>
    </source>
</evidence>
<accession>A0A0R3TBS0</accession>
<sequence>MWRDSFRKSPEFGSFCPPPPYVVNLGPEVIQQFWQQIYRYLPDPALPNRHSDGQQMGIKMSIAIESTEFGHTYDDFVMSHWRCEERNIPFPSKHIQDAGKWLLSYF</sequence>
<dbReference type="Proteomes" id="UP000278807">
    <property type="component" value="Unassembled WGS sequence"/>
</dbReference>
<name>A0A0R3TBS0_RODNA</name>
<gene>
    <name evidence="1" type="ORF">HNAJ_LOCUS4507</name>
</gene>
<keyword evidence="2" id="KW-1185">Reference proteome</keyword>
<evidence type="ECO:0000313" key="3">
    <source>
        <dbReference type="WBParaSite" id="HNAJ_0000450901-mRNA-1"/>
    </source>
</evidence>
<organism evidence="3">
    <name type="scientific">Rodentolepis nana</name>
    <name type="common">Dwarf tapeworm</name>
    <name type="synonym">Hymenolepis nana</name>
    <dbReference type="NCBI Taxonomy" id="102285"/>
    <lineage>
        <taxon>Eukaryota</taxon>
        <taxon>Metazoa</taxon>
        <taxon>Spiralia</taxon>
        <taxon>Lophotrochozoa</taxon>
        <taxon>Platyhelminthes</taxon>
        <taxon>Cestoda</taxon>
        <taxon>Eucestoda</taxon>
        <taxon>Cyclophyllidea</taxon>
        <taxon>Hymenolepididae</taxon>
        <taxon>Rodentolepis</taxon>
    </lineage>
</organism>
<reference evidence="1 2" key="2">
    <citation type="submission" date="2018-11" db="EMBL/GenBank/DDBJ databases">
        <authorList>
            <consortium name="Pathogen Informatics"/>
        </authorList>
    </citation>
    <scope>NUCLEOTIDE SEQUENCE [LARGE SCALE GENOMIC DNA]</scope>
</reference>
<reference evidence="3" key="1">
    <citation type="submission" date="2017-02" db="UniProtKB">
        <authorList>
            <consortium name="WormBaseParasite"/>
        </authorList>
    </citation>
    <scope>IDENTIFICATION</scope>
</reference>